<feature type="region of interest" description="Disordered" evidence="1">
    <location>
        <begin position="277"/>
        <end position="322"/>
    </location>
</feature>
<reference evidence="4" key="1">
    <citation type="submission" date="2025-08" db="UniProtKB">
        <authorList>
            <consortium name="RefSeq"/>
        </authorList>
    </citation>
    <scope>IDENTIFICATION</scope>
</reference>
<evidence type="ECO:0000256" key="2">
    <source>
        <dbReference type="SAM" id="SignalP"/>
    </source>
</evidence>
<feature type="compositionally biased region" description="Low complexity" evidence="1">
    <location>
        <begin position="58"/>
        <end position="82"/>
    </location>
</feature>
<dbReference type="GeneID" id="114437467"/>
<name>A0A6P7ILS3_9TELE</name>
<accession>A0A6P7ILS3</accession>
<gene>
    <name evidence="4" type="primary">ambn</name>
</gene>
<dbReference type="OrthoDB" id="8965022at2759"/>
<keyword evidence="3" id="KW-1185">Reference proteome</keyword>
<dbReference type="RefSeq" id="XP_028263982.1">
    <property type="nucleotide sequence ID" value="XM_028408181.1"/>
</dbReference>
<organism evidence="3 4">
    <name type="scientific">Parambassis ranga</name>
    <name type="common">Indian glassy fish</name>
    <dbReference type="NCBI Taxonomy" id="210632"/>
    <lineage>
        <taxon>Eukaryota</taxon>
        <taxon>Metazoa</taxon>
        <taxon>Chordata</taxon>
        <taxon>Craniata</taxon>
        <taxon>Vertebrata</taxon>
        <taxon>Euteleostomi</taxon>
        <taxon>Actinopterygii</taxon>
        <taxon>Neopterygii</taxon>
        <taxon>Teleostei</taxon>
        <taxon>Neoteleostei</taxon>
        <taxon>Acanthomorphata</taxon>
        <taxon>Ovalentaria</taxon>
        <taxon>Ambassidae</taxon>
        <taxon>Parambassis</taxon>
    </lineage>
</organism>
<dbReference type="Proteomes" id="UP000515145">
    <property type="component" value="Chromosome 1"/>
</dbReference>
<evidence type="ECO:0000313" key="4">
    <source>
        <dbReference type="RefSeq" id="XP_028263982.1"/>
    </source>
</evidence>
<feature type="signal peptide" evidence="2">
    <location>
        <begin position="1"/>
        <end position="16"/>
    </location>
</feature>
<dbReference type="AlphaFoldDB" id="A0A6P7ILS3"/>
<feature type="region of interest" description="Disordered" evidence="1">
    <location>
        <begin position="48"/>
        <end position="90"/>
    </location>
</feature>
<feature type="chain" id="PRO_5027595408" evidence="2">
    <location>
        <begin position="17"/>
        <end position="322"/>
    </location>
</feature>
<feature type="region of interest" description="Disordered" evidence="1">
    <location>
        <begin position="252"/>
        <end position="271"/>
    </location>
</feature>
<dbReference type="CTD" id="258"/>
<feature type="compositionally biased region" description="Polar residues" evidence="1">
    <location>
        <begin position="281"/>
        <end position="299"/>
    </location>
</feature>
<evidence type="ECO:0000313" key="3">
    <source>
        <dbReference type="Proteomes" id="UP000515145"/>
    </source>
</evidence>
<feature type="compositionally biased region" description="Polar residues" evidence="1">
    <location>
        <begin position="48"/>
        <end position="57"/>
    </location>
</feature>
<feature type="compositionally biased region" description="Polar residues" evidence="1">
    <location>
        <begin position="313"/>
        <end position="322"/>
    </location>
</feature>
<evidence type="ECO:0000256" key="1">
    <source>
        <dbReference type="SAM" id="MobiDB-lite"/>
    </source>
</evidence>
<protein>
    <submittedName>
        <fullName evidence="4">Ameloblastin isoform X1</fullName>
    </submittedName>
</protein>
<feature type="compositionally biased region" description="Polar residues" evidence="1">
    <location>
        <begin position="253"/>
        <end position="270"/>
    </location>
</feature>
<dbReference type="InParanoid" id="A0A6P7ILS3"/>
<proteinExistence type="predicted"/>
<keyword evidence="2" id="KW-0732">Signal</keyword>
<sequence>MIFIILMSCFSLMASAVPVSPNVLPLQQSQGVATQTQRLQLATNQNPDIQEPASLSPNLEQQQPVTPQQQQQQQQLDLQNNPRFGPSLQHYSWSPPGGSALIIPLQPSIHGPQHANANQLTLPQQPQIFPPYGYLPMFPSPYSNQLFSPYGFPVMFEPPRPQLPASQLPNSPVLPAENTAAAAAAAAVATAGNTVQPQQQQQQQQNTPVVYMLQQPMSNTMGGLSSEELEMAAKMSQLGVYMPSVLTNMPAGASQSQSRVAGLPNPQQQGAAGIMEASAAGVSQTQGLPCSGSQPNANSVPAGLEKAAPEAASVQTPVQAKL</sequence>